<dbReference type="KEGG" id="hoh:Hoch_6188"/>
<dbReference type="PIRSF" id="PIRSF037225">
    <property type="entry name" value="UCP037225"/>
    <property type="match status" value="1"/>
</dbReference>
<accession>D0LMH6</accession>
<reference evidence="1 2" key="1">
    <citation type="journal article" date="2010" name="Stand. Genomic Sci.">
        <title>Complete genome sequence of Haliangium ochraceum type strain (SMP-2).</title>
        <authorList>
            <consortium name="US DOE Joint Genome Institute (JGI-PGF)"/>
            <person name="Ivanova N."/>
            <person name="Daum C."/>
            <person name="Lang E."/>
            <person name="Abt B."/>
            <person name="Kopitz M."/>
            <person name="Saunders E."/>
            <person name="Lapidus A."/>
            <person name="Lucas S."/>
            <person name="Glavina Del Rio T."/>
            <person name="Nolan M."/>
            <person name="Tice H."/>
            <person name="Copeland A."/>
            <person name="Cheng J.F."/>
            <person name="Chen F."/>
            <person name="Bruce D."/>
            <person name="Goodwin L."/>
            <person name="Pitluck S."/>
            <person name="Mavromatis K."/>
            <person name="Pati A."/>
            <person name="Mikhailova N."/>
            <person name="Chen A."/>
            <person name="Palaniappan K."/>
            <person name="Land M."/>
            <person name="Hauser L."/>
            <person name="Chang Y.J."/>
            <person name="Jeffries C.D."/>
            <person name="Detter J.C."/>
            <person name="Brettin T."/>
            <person name="Rohde M."/>
            <person name="Goker M."/>
            <person name="Bristow J."/>
            <person name="Markowitz V."/>
            <person name="Eisen J.A."/>
            <person name="Hugenholtz P."/>
            <person name="Kyrpides N.C."/>
            <person name="Klenk H.P."/>
        </authorList>
    </citation>
    <scope>NUCLEOTIDE SEQUENCE [LARGE SCALE GENOMIC DNA]</scope>
    <source>
        <strain evidence="2">DSM 14365 / CIP 107738 / JCM 11303 / AJ 13395 / SMP-2</strain>
    </source>
</reference>
<name>D0LMH6_HALO1</name>
<dbReference type="RefSeq" id="WP_012831255.1">
    <property type="nucleotide sequence ID" value="NC_013440.1"/>
</dbReference>
<dbReference type="Pfam" id="PF14255">
    <property type="entry name" value="Zn_ribbon_21"/>
    <property type="match status" value="1"/>
</dbReference>
<evidence type="ECO:0008006" key="3">
    <source>
        <dbReference type="Google" id="ProtNLM"/>
    </source>
</evidence>
<dbReference type="HOGENOM" id="CLU_189936_1_0_7"/>
<organism evidence="1 2">
    <name type="scientific">Haliangium ochraceum (strain DSM 14365 / JCM 11303 / SMP-2)</name>
    <dbReference type="NCBI Taxonomy" id="502025"/>
    <lineage>
        <taxon>Bacteria</taxon>
        <taxon>Pseudomonadati</taxon>
        <taxon>Myxococcota</taxon>
        <taxon>Polyangia</taxon>
        <taxon>Haliangiales</taxon>
        <taxon>Kofleriaceae</taxon>
        <taxon>Haliangium</taxon>
    </lineage>
</organism>
<gene>
    <name evidence="1" type="ordered locus">Hoch_6188</name>
</gene>
<evidence type="ECO:0000313" key="1">
    <source>
        <dbReference type="EMBL" id="ACY18663.1"/>
    </source>
</evidence>
<sequence length="65" mass="7319">MLDPDDGTWQMCPYCGELIDLYVDPGGSRTQRYVEDCSVCCRPIDVFVSLDEDGGAQVSLRRQDE</sequence>
<evidence type="ECO:0000313" key="2">
    <source>
        <dbReference type="Proteomes" id="UP000001880"/>
    </source>
</evidence>
<dbReference type="STRING" id="502025.Hoch_6188"/>
<dbReference type="InterPro" id="IPR017143">
    <property type="entry name" value="UCP037225"/>
</dbReference>
<dbReference type="InterPro" id="IPR025990">
    <property type="entry name" value="zinc_ribbon_bacterial"/>
</dbReference>
<dbReference type="eggNOG" id="ENOG5030P5K">
    <property type="taxonomic scope" value="Bacteria"/>
</dbReference>
<dbReference type="AlphaFoldDB" id="D0LMH6"/>
<dbReference type="EMBL" id="CP001804">
    <property type="protein sequence ID" value="ACY18663.1"/>
    <property type="molecule type" value="Genomic_DNA"/>
</dbReference>
<protein>
    <recommendedName>
        <fullName evidence="3">CPXCG motif-containing cysteine-rich protein</fullName>
    </recommendedName>
</protein>
<keyword evidence="2" id="KW-1185">Reference proteome</keyword>
<proteinExistence type="predicted"/>
<dbReference type="Proteomes" id="UP000001880">
    <property type="component" value="Chromosome"/>
</dbReference>